<dbReference type="EMBL" id="RQPJ01000003">
    <property type="protein sequence ID" value="RTE53808.1"/>
    <property type="molecule type" value="Genomic_DNA"/>
</dbReference>
<gene>
    <name evidence="2" type="ORF">EHW67_07685</name>
</gene>
<proteinExistence type="predicted"/>
<evidence type="ECO:0000259" key="1">
    <source>
        <dbReference type="Pfam" id="PF13480"/>
    </source>
</evidence>
<keyword evidence="2" id="KW-0808">Transferase</keyword>
<protein>
    <submittedName>
        <fullName evidence="2">GNAT family N-acetyltransferase</fullName>
    </submittedName>
</protein>
<organism evidence="2 3">
    <name type="scientific">Arenibacter aquaticus</name>
    <dbReference type="NCBI Taxonomy" id="2489054"/>
    <lineage>
        <taxon>Bacteria</taxon>
        <taxon>Pseudomonadati</taxon>
        <taxon>Bacteroidota</taxon>
        <taxon>Flavobacteriia</taxon>
        <taxon>Flavobacteriales</taxon>
        <taxon>Flavobacteriaceae</taxon>
        <taxon>Arenibacter</taxon>
    </lineage>
</organism>
<comment type="caution">
    <text evidence="2">The sequence shown here is derived from an EMBL/GenBank/DDBJ whole genome shotgun (WGS) entry which is preliminary data.</text>
</comment>
<dbReference type="Proteomes" id="UP000267585">
    <property type="component" value="Unassembled WGS sequence"/>
</dbReference>
<dbReference type="InterPro" id="IPR038740">
    <property type="entry name" value="BioF2-like_GNAT_dom"/>
</dbReference>
<dbReference type="OrthoDB" id="1422531at2"/>
<sequence>METPFNSDWFVKTWLKHFKNSAAPIKFEFIDGVQFFKKNKLPIYINIGKNLTKGFNYTINPDKIKLGNRVLLIYDIPSYYNLPSTKQYKKLKIKNISQYNGYFTSLNKYQHLDDFIEQNYSSSRRKMLRRRYNGLIKSFDIRTQMFFGDITLDTYNDLFDKLYELLDKRFKEKQTEYHILSKWDYIKELSYPMILNKELALFVMYDEEEPIGIRLCFQHQNRLIGAIPIYNTDFAKFGLGNILTFKLIEWCLQNNIEVFDSSKGDYGIKKQISDTVYSYDYHVLYNPKSLISCSLALGLIYTFQLKQYLRNKNLHTFYHRIKYKLKGKSTKKSNKTSNYQIIEDVFDIKKEENITVIDYKERRYSYLNKIICDFLYASGERKKDLRTYKKKDTNIYYLVGKFKQQKVMAIPYLD</sequence>
<dbReference type="InterPro" id="IPR016181">
    <property type="entry name" value="Acyl_CoA_acyltransferase"/>
</dbReference>
<name>A0A430K492_9FLAO</name>
<dbReference type="GO" id="GO:0016740">
    <property type="term" value="F:transferase activity"/>
    <property type="evidence" value="ECO:0007669"/>
    <property type="project" value="UniProtKB-KW"/>
</dbReference>
<feature type="domain" description="BioF2-like acetyltransferase" evidence="1">
    <location>
        <begin position="123"/>
        <end position="269"/>
    </location>
</feature>
<dbReference type="Gene3D" id="3.40.630.30">
    <property type="match status" value="1"/>
</dbReference>
<keyword evidence="3" id="KW-1185">Reference proteome</keyword>
<evidence type="ECO:0000313" key="2">
    <source>
        <dbReference type="EMBL" id="RTE53808.1"/>
    </source>
</evidence>
<dbReference type="RefSeq" id="WP_126161796.1">
    <property type="nucleotide sequence ID" value="NZ_RQPJ01000003.1"/>
</dbReference>
<dbReference type="SUPFAM" id="SSF55729">
    <property type="entry name" value="Acyl-CoA N-acyltransferases (Nat)"/>
    <property type="match status" value="1"/>
</dbReference>
<evidence type="ECO:0000313" key="3">
    <source>
        <dbReference type="Proteomes" id="UP000267585"/>
    </source>
</evidence>
<accession>A0A430K492</accession>
<reference evidence="2 3" key="1">
    <citation type="submission" date="2018-11" db="EMBL/GenBank/DDBJ databases">
        <title>Arenibacter aquaticus sp.nov., a marine bacterium isolated from surface seawater in the South China Sea.</title>
        <authorList>
            <person name="Guo J."/>
            <person name="Sun J."/>
        </authorList>
    </citation>
    <scope>NUCLEOTIDE SEQUENCE [LARGE SCALE GENOMIC DNA]</scope>
    <source>
        <strain evidence="2 3">GUO666</strain>
    </source>
</reference>
<dbReference type="Pfam" id="PF13480">
    <property type="entry name" value="Acetyltransf_6"/>
    <property type="match status" value="1"/>
</dbReference>
<dbReference type="AlphaFoldDB" id="A0A430K492"/>